<keyword evidence="2 4" id="KW-0732">Signal</keyword>
<gene>
    <name evidence="6" type="ORF">CHS0354_011851</name>
</gene>
<dbReference type="SUPFAM" id="SSF53474">
    <property type="entry name" value="alpha/beta-Hydrolases"/>
    <property type="match status" value="1"/>
</dbReference>
<evidence type="ECO:0000313" key="6">
    <source>
        <dbReference type="EMBL" id="KAK3590331.1"/>
    </source>
</evidence>
<dbReference type="PANTHER" id="PTHR43903">
    <property type="entry name" value="NEUROLIGIN"/>
    <property type="match status" value="1"/>
</dbReference>
<dbReference type="GO" id="GO:0016787">
    <property type="term" value="F:hydrolase activity"/>
    <property type="evidence" value="ECO:0007669"/>
    <property type="project" value="UniProtKB-KW"/>
</dbReference>
<dbReference type="InterPro" id="IPR029058">
    <property type="entry name" value="AB_hydrolase_fold"/>
</dbReference>
<keyword evidence="3 4" id="KW-0378">Hydrolase</keyword>
<keyword evidence="7" id="KW-1185">Reference proteome</keyword>
<evidence type="ECO:0000256" key="3">
    <source>
        <dbReference type="ARBA" id="ARBA00022801"/>
    </source>
</evidence>
<comment type="caution">
    <text evidence="6">The sequence shown here is derived from an EMBL/GenBank/DDBJ whole genome shotgun (WGS) entry which is preliminary data.</text>
</comment>
<sequence>MDATLRGYFLAFACLHLVCAAYNDIVLNTTIGIIHGLVENVTRNGSEHQVLKFLGIPYAEAPTGENRFKKPVPLESLASPYHATTMKSACWQVENIDRRKMVDQSEDCLYLNIYIPGTFKANKITRYPVMVYIHGDNFVSGAANFYSGDILASFYDVIIVTFNYRLSLFGFLSTEEENSKGNYGLWDQQMAIMWVHENIAEFGGNTNAITLMGSSAGGASALLQALYAGNDGLFQRVISLSGSPLAPWATSHQSKLKDPYFTLNCTDSAYESFLDCLRTLKEEDLVQAMNKLEPFQFLPTGDDFFLPQPVAALIESISQESVLFHEVDFLTGVNNLDGLLFLQRKLPDILGTENFSSPDCIVSRDQFQSKTIPFILENEYGFVSEAMRSSTILQYTNWQDPENNNTRRNNLVNLSTDYNFLVPAVKIANQHVVYSTTAKTFFYEFRLRPSSDTLSPAWVLGAVHGVETDFIFGFSPEMRKWQNMSEDFKPTDEEKTLANHIATAFTNFAKTGNPNRPVELPVIWSEYTRESMAYIALNTGMTQDNVNTHIGGSRVAFWVELLPFLEELALATPPSCPTAPLPPFPKSICSDRLKG</sequence>
<reference evidence="6" key="3">
    <citation type="submission" date="2023-05" db="EMBL/GenBank/DDBJ databases">
        <authorList>
            <person name="Smith C.H."/>
        </authorList>
    </citation>
    <scope>NUCLEOTIDE SEQUENCE</scope>
    <source>
        <strain evidence="6">CHS0354</strain>
        <tissue evidence="6">Mantle</tissue>
    </source>
</reference>
<dbReference type="PROSITE" id="PS00122">
    <property type="entry name" value="CARBOXYLESTERASE_B_1"/>
    <property type="match status" value="1"/>
</dbReference>
<evidence type="ECO:0000256" key="1">
    <source>
        <dbReference type="ARBA" id="ARBA00005964"/>
    </source>
</evidence>
<dbReference type="EMBL" id="JAEAOA010000725">
    <property type="protein sequence ID" value="KAK3590331.1"/>
    <property type="molecule type" value="Genomic_DNA"/>
</dbReference>
<dbReference type="AlphaFoldDB" id="A0AAE0SEA2"/>
<dbReference type="Gene3D" id="3.40.50.1820">
    <property type="entry name" value="alpha/beta hydrolase"/>
    <property type="match status" value="1"/>
</dbReference>
<feature type="signal peptide" evidence="4">
    <location>
        <begin position="1"/>
        <end position="20"/>
    </location>
</feature>
<dbReference type="PROSITE" id="PS00941">
    <property type="entry name" value="CARBOXYLESTERASE_B_2"/>
    <property type="match status" value="1"/>
</dbReference>
<reference evidence="6" key="1">
    <citation type="journal article" date="2021" name="Genome Biol. Evol.">
        <title>A High-Quality Reference Genome for a Parasitic Bivalve with Doubly Uniparental Inheritance (Bivalvia: Unionida).</title>
        <authorList>
            <person name="Smith C.H."/>
        </authorList>
    </citation>
    <scope>NUCLEOTIDE SEQUENCE</scope>
    <source>
        <strain evidence="6">CHS0354</strain>
    </source>
</reference>
<name>A0AAE0SEA2_9BIVA</name>
<accession>A0AAE0SEA2</accession>
<dbReference type="InterPro" id="IPR002018">
    <property type="entry name" value="CarbesteraseB"/>
</dbReference>
<comment type="similarity">
    <text evidence="1 4">Belongs to the type-B carboxylesterase/lipase family.</text>
</comment>
<dbReference type="Proteomes" id="UP001195483">
    <property type="component" value="Unassembled WGS sequence"/>
</dbReference>
<protein>
    <recommendedName>
        <fullName evidence="4">Carboxylic ester hydrolase</fullName>
        <ecNumber evidence="4">3.1.1.-</ecNumber>
    </recommendedName>
</protein>
<dbReference type="EC" id="3.1.1.-" evidence="4"/>
<feature type="chain" id="PRO_5041778330" description="Carboxylic ester hydrolase" evidence="4">
    <location>
        <begin position="21"/>
        <end position="595"/>
    </location>
</feature>
<evidence type="ECO:0000313" key="7">
    <source>
        <dbReference type="Proteomes" id="UP001195483"/>
    </source>
</evidence>
<dbReference type="InterPro" id="IPR019826">
    <property type="entry name" value="Carboxylesterase_B_AS"/>
</dbReference>
<feature type="domain" description="Carboxylesterase type B" evidence="5">
    <location>
        <begin position="25"/>
        <end position="558"/>
    </location>
</feature>
<dbReference type="Pfam" id="PF00135">
    <property type="entry name" value="COesterase"/>
    <property type="match status" value="1"/>
</dbReference>
<evidence type="ECO:0000256" key="4">
    <source>
        <dbReference type="RuleBase" id="RU361235"/>
    </source>
</evidence>
<evidence type="ECO:0000259" key="5">
    <source>
        <dbReference type="Pfam" id="PF00135"/>
    </source>
</evidence>
<reference evidence="6" key="2">
    <citation type="journal article" date="2021" name="Genome Biol. Evol.">
        <title>Developing a high-quality reference genome for a parasitic bivalve with doubly uniparental inheritance (Bivalvia: Unionida).</title>
        <authorList>
            <person name="Smith C.H."/>
        </authorList>
    </citation>
    <scope>NUCLEOTIDE SEQUENCE</scope>
    <source>
        <strain evidence="6">CHS0354</strain>
        <tissue evidence="6">Mantle</tissue>
    </source>
</reference>
<dbReference type="InterPro" id="IPR051093">
    <property type="entry name" value="Neuroligin/BSAL"/>
</dbReference>
<organism evidence="6 7">
    <name type="scientific">Potamilus streckersoni</name>
    <dbReference type="NCBI Taxonomy" id="2493646"/>
    <lineage>
        <taxon>Eukaryota</taxon>
        <taxon>Metazoa</taxon>
        <taxon>Spiralia</taxon>
        <taxon>Lophotrochozoa</taxon>
        <taxon>Mollusca</taxon>
        <taxon>Bivalvia</taxon>
        <taxon>Autobranchia</taxon>
        <taxon>Heteroconchia</taxon>
        <taxon>Palaeoheterodonta</taxon>
        <taxon>Unionida</taxon>
        <taxon>Unionoidea</taxon>
        <taxon>Unionidae</taxon>
        <taxon>Ambleminae</taxon>
        <taxon>Lampsilini</taxon>
        <taxon>Potamilus</taxon>
    </lineage>
</organism>
<dbReference type="InterPro" id="IPR019819">
    <property type="entry name" value="Carboxylesterase_B_CS"/>
</dbReference>
<proteinExistence type="inferred from homology"/>
<evidence type="ECO:0000256" key="2">
    <source>
        <dbReference type="ARBA" id="ARBA00022729"/>
    </source>
</evidence>